<organism evidence="2 3">
    <name type="scientific">Tsukamurella asaccharolytica</name>
    <dbReference type="NCBI Taxonomy" id="2592067"/>
    <lineage>
        <taxon>Bacteria</taxon>
        <taxon>Bacillati</taxon>
        <taxon>Actinomycetota</taxon>
        <taxon>Actinomycetes</taxon>
        <taxon>Mycobacteriales</taxon>
        <taxon>Tsukamurellaceae</taxon>
        <taxon>Tsukamurella</taxon>
    </lineage>
</organism>
<feature type="compositionally biased region" description="Low complexity" evidence="1">
    <location>
        <begin position="22"/>
        <end position="39"/>
    </location>
</feature>
<feature type="region of interest" description="Disordered" evidence="1">
    <location>
        <begin position="22"/>
        <end position="41"/>
    </location>
</feature>
<sequence>MAVVIAIIAVAALAFTLTRTDGGTNTTTASASPSSSKATPTEDYRLRGTLTSKARVCVASGLVSQQMPKFETPLNYTRPTLDADIAKARQDLSRLAARISPNAVEPVRSTLQDWITAFADILDSYSRREPAADVKLKGDLVDNLAGQLNGLCEG</sequence>
<reference evidence="2 3" key="1">
    <citation type="submission" date="2019-06" db="EMBL/GenBank/DDBJ databases">
        <title>Tsukamurella conjunctivitidis sp. nov., Tsukamurella assacharolytica sp. nov. and Tsukamurella sputae sp. nov. isolated from patients with conjunctivitis, bacteraemia (lymphoma) and respiratory infection (sputum) in Hong Kong.</title>
        <authorList>
            <person name="Teng J.L.L."/>
            <person name="Lee H.H."/>
            <person name="Fong J.Y.H."/>
            <person name="Fok K.M.N."/>
            <person name="Lau S.K.P."/>
            <person name="Woo P.C.Y."/>
        </authorList>
    </citation>
    <scope>NUCLEOTIDE SEQUENCE [LARGE SCALE GENOMIC DNA]</scope>
    <source>
        <strain evidence="2 3">HKU71</strain>
    </source>
</reference>
<evidence type="ECO:0000313" key="3">
    <source>
        <dbReference type="Proteomes" id="UP000317291"/>
    </source>
</evidence>
<evidence type="ECO:0000256" key="1">
    <source>
        <dbReference type="SAM" id="MobiDB-lite"/>
    </source>
</evidence>
<dbReference type="AlphaFoldDB" id="A0A5C5R336"/>
<protein>
    <submittedName>
        <fullName evidence="2">Uncharacterized protein</fullName>
    </submittedName>
</protein>
<name>A0A5C5R336_9ACTN</name>
<accession>A0A5C5R336</accession>
<dbReference type="Proteomes" id="UP000317291">
    <property type="component" value="Unassembled WGS sequence"/>
</dbReference>
<evidence type="ECO:0000313" key="2">
    <source>
        <dbReference type="EMBL" id="TWS17697.1"/>
    </source>
</evidence>
<gene>
    <name evidence="2" type="ORF">FK529_19300</name>
</gene>
<dbReference type="RefSeq" id="WP_146564222.1">
    <property type="nucleotide sequence ID" value="NZ_VIGW01000021.1"/>
</dbReference>
<dbReference type="OrthoDB" id="4775358at2"/>
<keyword evidence="3" id="KW-1185">Reference proteome</keyword>
<proteinExistence type="predicted"/>
<comment type="caution">
    <text evidence="2">The sequence shown here is derived from an EMBL/GenBank/DDBJ whole genome shotgun (WGS) entry which is preliminary data.</text>
</comment>
<dbReference type="EMBL" id="VIGW01000021">
    <property type="protein sequence ID" value="TWS17697.1"/>
    <property type="molecule type" value="Genomic_DNA"/>
</dbReference>